<accession>A0A2K1QH40</accession>
<dbReference type="AlphaFoldDB" id="A0A2K1QH40"/>
<organism evidence="3 4">
    <name type="scientific">Sphaceloma murrayae</name>
    <dbReference type="NCBI Taxonomy" id="2082308"/>
    <lineage>
        <taxon>Eukaryota</taxon>
        <taxon>Fungi</taxon>
        <taxon>Dikarya</taxon>
        <taxon>Ascomycota</taxon>
        <taxon>Pezizomycotina</taxon>
        <taxon>Dothideomycetes</taxon>
        <taxon>Dothideomycetidae</taxon>
        <taxon>Myriangiales</taxon>
        <taxon>Elsinoaceae</taxon>
        <taxon>Sphaceloma</taxon>
    </lineage>
</organism>
<feature type="signal peptide" evidence="2">
    <location>
        <begin position="1"/>
        <end position="18"/>
    </location>
</feature>
<evidence type="ECO:0000256" key="1">
    <source>
        <dbReference type="SAM" id="MobiDB-lite"/>
    </source>
</evidence>
<keyword evidence="4" id="KW-1185">Reference proteome</keyword>
<evidence type="ECO:0000256" key="2">
    <source>
        <dbReference type="SAM" id="SignalP"/>
    </source>
</evidence>
<dbReference type="EMBL" id="NKHZ01000086">
    <property type="protein sequence ID" value="PNS14477.1"/>
    <property type="molecule type" value="Genomic_DNA"/>
</dbReference>
<name>A0A2K1QH40_9PEZI</name>
<sequence length="366" mass="40604">MHSTLLIAGLVLSHFATAFPLPDGAAGVAPPHTANTAVKRDWIKDVLDIFLKPVLNDAAEESLKDDRRRSVPEDVEASRVEQLIPGSSITNSTPIVVTVPMDMFSTAPLWLYRDYTGTTHLIRQSASTETPADILTSKLDNQLPPAATARTQSWTPHDTISKILPLPVRRWNRPPKAQAGAEARAHEAPKPKPVQAIPNRETIADLVRTCATEPYGESGDKSKKPWPFGMDVCVPLDDIAKSGRIDGRPVWKRGIRHVEADKAHVGDMGPRDDGDQEIVEKRRLVDGKQEKPSMEVWPTKPIPHEGRIPSDTRIRDLVRECRTSPQKEMGKGAEMSPFYKDVCVNVVKMVDSRRVRDAPEWGIVDD</sequence>
<evidence type="ECO:0000313" key="3">
    <source>
        <dbReference type="EMBL" id="PNS14477.1"/>
    </source>
</evidence>
<dbReference type="InParanoid" id="A0A2K1QH40"/>
<reference evidence="3 4" key="1">
    <citation type="submission" date="2017-06" db="EMBL/GenBank/DDBJ databases">
        <title>Draft genome sequence of a variant of Elsinoe murrayae.</title>
        <authorList>
            <person name="Cheng Q."/>
        </authorList>
    </citation>
    <scope>NUCLEOTIDE SEQUENCE [LARGE SCALE GENOMIC DNA]</scope>
    <source>
        <strain evidence="3 4">CQ-2017a</strain>
    </source>
</reference>
<gene>
    <name evidence="3" type="ORF">CAC42_3763</name>
</gene>
<comment type="caution">
    <text evidence="3">The sequence shown here is derived from an EMBL/GenBank/DDBJ whole genome shotgun (WGS) entry which is preliminary data.</text>
</comment>
<feature type="chain" id="PRO_5014456632" evidence="2">
    <location>
        <begin position="19"/>
        <end position="366"/>
    </location>
</feature>
<feature type="region of interest" description="Disordered" evidence="1">
    <location>
        <begin position="289"/>
        <end position="309"/>
    </location>
</feature>
<proteinExistence type="predicted"/>
<keyword evidence="2" id="KW-0732">Signal</keyword>
<dbReference type="Proteomes" id="UP000243797">
    <property type="component" value="Unassembled WGS sequence"/>
</dbReference>
<protein>
    <submittedName>
        <fullName evidence="3">Hit family protein 1</fullName>
    </submittedName>
</protein>
<evidence type="ECO:0000313" key="4">
    <source>
        <dbReference type="Proteomes" id="UP000243797"/>
    </source>
</evidence>